<dbReference type="PANTHER" id="PTHR39430">
    <property type="entry name" value="MEMBRANE-ASSOCIATED PROTEASE-RELATED"/>
    <property type="match status" value="1"/>
</dbReference>
<feature type="transmembrane region" description="Helical" evidence="1">
    <location>
        <begin position="212"/>
        <end position="230"/>
    </location>
</feature>
<feature type="transmembrane region" description="Helical" evidence="1">
    <location>
        <begin position="147"/>
        <end position="169"/>
    </location>
</feature>
<proteinExistence type="predicted"/>
<dbReference type="EMBL" id="JACHIO010000010">
    <property type="protein sequence ID" value="MBB5064302.1"/>
    <property type="molecule type" value="Genomic_DNA"/>
</dbReference>
<dbReference type="Proteomes" id="UP000584867">
    <property type="component" value="Unassembled WGS sequence"/>
</dbReference>
<dbReference type="RefSeq" id="WP_184256100.1">
    <property type="nucleotide sequence ID" value="NZ_JACHIO010000010.1"/>
</dbReference>
<dbReference type="PANTHER" id="PTHR39430:SF1">
    <property type="entry name" value="PROTEASE"/>
    <property type="match status" value="1"/>
</dbReference>
<evidence type="ECO:0000313" key="4">
    <source>
        <dbReference type="Proteomes" id="UP000584867"/>
    </source>
</evidence>
<reference evidence="3 4" key="1">
    <citation type="submission" date="2020-08" db="EMBL/GenBank/DDBJ databases">
        <title>Genomic Encyclopedia of Type Strains, Phase IV (KMG-V): Genome sequencing to study the core and pangenomes of soil and plant-associated prokaryotes.</title>
        <authorList>
            <person name="Whitman W."/>
        </authorList>
    </citation>
    <scope>NUCLEOTIDE SEQUENCE [LARGE SCALE GENOMIC DNA]</scope>
    <source>
        <strain evidence="3 4">X5P3</strain>
    </source>
</reference>
<evidence type="ECO:0000313" key="3">
    <source>
        <dbReference type="EMBL" id="MBB5064302.1"/>
    </source>
</evidence>
<dbReference type="AlphaFoldDB" id="A0A7W7ZRA2"/>
<sequence>MEFGSPEASPPLKVSYPQSNLRRILVGPRGLRAGWGALSFVALLILLGAITYGLVRILPLPAFESGGSVTMTPFNKGIVDAVLLVIVVIATSIMARLEKRQLADYGFGRSNELGRFFSGAGWGFFFISLLVFVLFETHNLVFENHPIRLGTAFLYGVEWFISMFFVGAFEETIFRGYLQWTLARGITFWGAAAVLAIIFGSAHGSNPGESHIGLFSAAAISLALSLSIWYTRSLWWAVGFHTAWNWGETFFYGTPNSGLLAQGHLLSIRAEGASITSGGSAGPEGSVFVLPIVLLVGLAIYLTCRPRMSAATLRG</sequence>
<keyword evidence="1" id="KW-0812">Transmembrane</keyword>
<feature type="transmembrane region" description="Helical" evidence="1">
    <location>
        <begin position="116"/>
        <end position="135"/>
    </location>
</feature>
<dbReference type="GO" id="GO:0080120">
    <property type="term" value="P:CAAX-box protein maturation"/>
    <property type="evidence" value="ECO:0007669"/>
    <property type="project" value="UniProtKB-ARBA"/>
</dbReference>
<name>A0A7W7ZRA2_9BACT</name>
<feature type="transmembrane region" description="Helical" evidence="1">
    <location>
        <begin position="35"/>
        <end position="58"/>
    </location>
</feature>
<comment type="caution">
    <text evidence="3">The sequence shown here is derived from an EMBL/GenBank/DDBJ whole genome shotgun (WGS) entry which is preliminary data.</text>
</comment>
<feature type="transmembrane region" description="Helical" evidence="1">
    <location>
        <begin position="78"/>
        <end position="96"/>
    </location>
</feature>
<protein>
    <recommendedName>
        <fullName evidence="2">CAAX prenyl protease 2/Lysostaphin resistance protein A-like domain-containing protein</fullName>
    </recommendedName>
</protein>
<dbReference type="Pfam" id="PF02517">
    <property type="entry name" value="Rce1-like"/>
    <property type="match status" value="1"/>
</dbReference>
<keyword evidence="1" id="KW-0472">Membrane</keyword>
<accession>A0A7W7ZRA2</accession>
<evidence type="ECO:0000256" key="1">
    <source>
        <dbReference type="SAM" id="Phobius"/>
    </source>
</evidence>
<dbReference type="InterPro" id="IPR003675">
    <property type="entry name" value="Rce1/LyrA-like_dom"/>
</dbReference>
<organism evidence="3 4">
    <name type="scientific">Granulicella mallensis</name>
    <dbReference type="NCBI Taxonomy" id="940614"/>
    <lineage>
        <taxon>Bacteria</taxon>
        <taxon>Pseudomonadati</taxon>
        <taxon>Acidobacteriota</taxon>
        <taxon>Terriglobia</taxon>
        <taxon>Terriglobales</taxon>
        <taxon>Acidobacteriaceae</taxon>
        <taxon>Granulicella</taxon>
    </lineage>
</organism>
<feature type="transmembrane region" description="Helical" evidence="1">
    <location>
        <begin position="181"/>
        <end position="200"/>
    </location>
</feature>
<dbReference type="GO" id="GO:0004175">
    <property type="term" value="F:endopeptidase activity"/>
    <property type="evidence" value="ECO:0007669"/>
    <property type="project" value="UniProtKB-ARBA"/>
</dbReference>
<feature type="domain" description="CAAX prenyl protease 2/Lysostaphin resistance protein A-like" evidence="2">
    <location>
        <begin position="157"/>
        <end position="246"/>
    </location>
</feature>
<keyword evidence="1" id="KW-1133">Transmembrane helix</keyword>
<evidence type="ECO:0000259" key="2">
    <source>
        <dbReference type="Pfam" id="PF02517"/>
    </source>
</evidence>
<gene>
    <name evidence="3" type="ORF">HDF15_002656</name>
</gene>
<feature type="transmembrane region" description="Helical" evidence="1">
    <location>
        <begin position="286"/>
        <end position="304"/>
    </location>
</feature>